<comment type="caution">
    <text evidence="1">The sequence shown here is derived from an EMBL/GenBank/DDBJ whole genome shotgun (WGS) entry which is preliminary data.</text>
</comment>
<organism evidence="1 2">
    <name type="scientific">Lamprobacter modestohalophilus</name>
    <dbReference type="NCBI Taxonomy" id="1064514"/>
    <lineage>
        <taxon>Bacteria</taxon>
        <taxon>Pseudomonadati</taxon>
        <taxon>Pseudomonadota</taxon>
        <taxon>Gammaproteobacteria</taxon>
        <taxon>Chromatiales</taxon>
        <taxon>Chromatiaceae</taxon>
        <taxon>Lamprobacter</taxon>
    </lineage>
</organism>
<sequence length="146" mass="16720">MFERATELNTPAAGTLGIFWFYKDQLLACTVPLTQAERRGQRLDSPLGHVSVWPRLVAQHRKRWPLLSILEYDEVPRGRVIFDLLKQTFVVYMDESLFVRSAAGLRPDPIVAEALRTSFGLQEQQICFATDPHYRLMLSVADDDGR</sequence>
<reference evidence="1 2" key="1">
    <citation type="journal article" date="2020" name="Microorganisms">
        <title>Osmotic Adaptation and Compatible Solute Biosynthesis of Phototrophic Bacteria as Revealed from Genome Analyses.</title>
        <authorList>
            <person name="Imhoff J.F."/>
            <person name="Rahn T."/>
            <person name="Kunzel S."/>
            <person name="Keller A."/>
            <person name="Neulinger S.C."/>
        </authorList>
    </citation>
    <scope>NUCLEOTIDE SEQUENCE [LARGE SCALE GENOMIC DNA]</scope>
    <source>
        <strain evidence="1 2">DSM 25653</strain>
    </source>
</reference>
<dbReference type="AlphaFoldDB" id="A0A9X0WD03"/>
<name>A0A9X0WD03_9GAMM</name>
<accession>A0A9X0WD03</accession>
<keyword evidence="2" id="KW-1185">Reference proteome</keyword>
<evidence type="ECO:0000313" key="1">
    <source>
        <dbReference type="EMBL" id="MBK1620733.1"/>
    </source>
</evidence>
<protein>
    <submittedName>
        <fullName evidence="1">Uncharacterized protein</fullName>
    </submittedName>
</protein>
<dbReference type="RefSeq" id="WP_200248062.1">
    <property type="nucleotide sequence ID" value="NZ_NRRY01000047.1"/>
</dbReference>
<proteinExistence type="predicted"/>
<dbReference type="Proteomes" id="UP001138768">
    <property type="component" value="Unassembled WGS sequence"/>
</dbReference>
<dbReference type="EMBL" id="NRRY01000047">
    <property type="protein sequence ID" value="MBK1620733.1"/>
    <property type="molecule type" value="Genomic_DNA"/>
</dbReference>
<evidence type="ECO:0000313" key="2">
    <source>
        <dbReference type="Proteomes" id="UP001138768"/>
    </source>
</evidence>
<gene>
    <name evidence="1" type="ORF">CKO42_20325</name>
</gene>